<reference evidence="5" key="1">
    <citation type="journal article" date="2021" name="Sci. Rep.">
        <title>Diploid genomic architecture of Nitzschia inconspicua, an elite biomass production diatom.</title>
        <authorList>
            <person name="Oliver A."/>
            <person name="Podell S."/>
            <person name="Pinowska A."/>
            <person name="Traller J.C."/>
            <person name="Smith S.R."/>
            <person name="McClure R."/>
            <person name="Beliaev A."/>
            <person name="Bohutskyi P."/>
            <person name="Hill E.A."/>
            <person name="Rabines A."/>
            <person name="Zheng H."/>
            <person name="Allen L.Z."/>
            <person name="Kuo A."/>
            <person name="Grigoriev I.V."/>
            <person name="Allen A.E."/>
            <person name="Hazlebeck D."/>
            <person name="Allen E.E."/>
        </authorList>
    </citation>
    <scope>NUCLEOTIDE SEQUENCE</scope>
    <source>
        <strain evidence="5">Hildebrandi</strain>
    </source>
</reference>
<dbReference type="InterPro" id="IPR004331">
    <property type="entry name" value="SPX_dom"/>
</dbReference>
<feature type="compositionally biased region" description="Low complexity" evidence="3">
    <location>
        <begin position="96"/>
        <end position="110"/>
    </location>
</feature>
<evidence type="ECO:0000313" key="5">
    <source>
        <dbReference type="EMBL" id="KAG7361654.1"/>
    </source>
</evidence>
<dbReference type="Pfam" id="PF03105">
    <property type="entry name" value="SPX"/>
    <property type="match status" value="2"/>
</dbReference>
<evidence type="ECO:0000256" key="2">
    <source>
        <dbReference type="ARBA" id="ARBA00022695"/>
    </source>
</evidence>
<evidence type="ECO:0000313" key="6">
    <source>
        <dbReference type="Proteomes" id="UP000693970"/>
    </source>
</evidence>
<dbReference type="PANTHER" id="PTHR43793">
    <property type="entry name" value="FAD SYNTHASE"/>
    <property type="match status" value="1"/>
</dbReference>
<feature type="region of interest" description="Disordered" evidence="3">
    <location>
        <begin position="90"/>
        <end position="110"/>
    </location>
</feature>
<dbReference type="Pfam" id="PF01467">
    <property type="entry name" value="CTP_transf_like"/>
    <property type="match status" value="1"/>
</dbReference>
<dbReference type="GO" id="GO:0016779">
    <property type="term" value="F:nucleotidyltransferase activity"/>
    <property type="evidence" value="ECO:0007669"/>
    <property type="project" value="UniProtKB-KW"/>
</dbReference>
<keyword evidence="2" id="KW-0548">Nucleotidyltransferase</keyword>
<dbReference type="CDD" id="cd14447">
    <property type="entry name" value="SPX"/>
    <property type="match status" value="1"/>
</dbReference>
<gene>
    <name evidence="5" type="ORF">IV203_036755</name>
</gene>
<comment type="caution">
    <text evidence="5">The sequence shown here is derived from an EMBL/GenBank/DDBJ whole genome shotgun (WGS) entry which is preliminary data.</text>
</comment>
<organism evidence="5 6">
    <name type="scientific">Nitzschia inconspicua</name>
    <dbReference type="NCBI Taxonomy" id="303405"/>
    <lineage>
        <taxon>Eukaryota</taxon>
        <taxon>Sar</taxon>
        <taxon>Stramenopiles</taxon>
        <taxon>Ochrophyta</taxon>
        <taxon>Bacillariophyta</taxon>
        <taxon>Bacillariophyceae</taxon>
        <taxon>Bacillariophycidae</taxon>
        <taxon>Bacillariales</taxon>
        <taxon>Bacillariaceae</taxon>
        <taxon>Nitzschia</taxon>
    </lineage>
</organism>
<evidence type="ECO:0000259" key="4">
    <source>
        <dbReference type="PROSITE" id="PS51382"/>
    </source>
</evidence>
<dbReference type="InterPro" id="IPR004821">
    <property type="entry name" value="Cyt_trans-like"/>
</dbReference>
<keyword evidence="6" id="KW-1185">Reference proteome</keyword>
<reference evidence="5" key="2">
    <citation type="submission" date="2021-04" db="EMBL/GenBank/DDBJ databases">
        <authorList>
            <person name="Podell S."/>
        </authorList>
    </citation>
    <scope>NUCLEOTIDE SEQUENCE</scope>
    <source>
        <strain evidence="5">Hildebrandi</strain>
    </source>
</reference>
<dbReference type="EMBL" id="JAGRRH010000013">
    <property type="protein sequence ID" value="KAG7361654.1"/>
    <property type="molecule type" value="Genomic_DNA"/>
</dbReference>
<keyword evidence="1" id="KW-0808">Transferase</keyword>
<dbReference type="AlphaFoldDB" id="A0A9K3LFW1"/>
<protein>
    <submittedName>
        <fullName evidence="5">Cytidyltransferase like protein</fullName>
    </submittedName>
</protein>
<dbReference type="InterPro" id="IPR050385">
    <property type="entry name" value="Archaeal_FAD_synthase"/>
</dbReference>
<dbReference type="OrthoDB" id="40021at2759"/>
<accession>A0A9K3LFW1</accession>
<name>A0A9K3LFW1_9STRA</name>
<dbReference type="PANTHER" id="PTHR43793:SF1">
    <property type="entry name" value="FAD SYNTHASE"/>
    <property type="match status" value="1"/>
</dbReference>
<proteinExistence type="predicted"/>
<dbReference type="PROSITE" id="PS51382">
    <property type="entry name" value="SPX"/>
    <property type="match status" value="1"/>
</dbReference>
<dbReference type="Proteomes" id="UP000693970">
    <property type="component" value="Unassembled WGS sequence"/>
</dbReference>
<sequence length="419" mass="48014">MKFGKTLAERTLKEWKFYYVDYKQLKHILKTQAAEDETFACNHDELRSSFDEILSTSEEKLSKFYYDKESWAIDYFVTLQKRVQDLKAAAEEADESLPGSPSSLSSSDEDLLTASSPTCIADDLPLRLENLTKGQQHSTGNEAAYLKEAYRKMGASQHFQAYIYAKKSLVTFQRELDLLLEFLDINTTAYSKILKKFDKQTGTSLREARLATILENNPFLKGEKLQEMRGTVDDLIEEVNTLKPRLPLGWENRKVYTIGCFDLFHRGHQNVLMSLREFGAFIVAGIHDDESYYQLKKKYTIDNLETRMKNVKPYVDQIFVIPSTDPLPYIKMMISDQDIANGSCCYARGDDMLNFPAREFVESVMPVHFVPRTEACSSTLIRTIYHSDSAEIRAKAAFAKTRYDGKPVDENGNVLQLQT</sequence>
<evidence type="ECO:0000256" key="1">
    <source>
        <dbReference type="ARBA" id="ARBA00022679"/>
    </source>
</evidence>
<feature type="domain" description="SPX" evidence="4">
    <location>
        <begin position="1"/>
        <end position="211"/>
    </location>
</feature>
<evidence type="ECO:0000256" key="3">
    <source>
        <dbReference type="SAM" id="MobiDB-lite"/>
    </source>
</evidence>
<dbReference type="NCBIfam" id="TIGR00125">
    <property type="entry name" value="cyt_tran_rel"/>
    <property type="match status" value="1"/>
</dbReference>